<accession>A0ABV9GND4</accession>
<dbReference type="NCBIfam" id="TIGR00040">
    <property type="entry name" value="yfcE"/>
    <property type="match status" value="1"/>
</dbReference>
<organism evidence="4 5">
    <name type="scientific">Camelliibacillus cellulosilyticus</name>
    <dbReference type="NCBI Taxonomy" id="2174486"/>
    <lineage>
        <taxon>Bacteria</taxon>
        <taxon>Bacillati</taxon>
        <taxon>Bacillota</taxon>
        <taxon>Bacilli</taxon>
        <taxon>Bacillales</taxon>
        <taxon>Sporolactobacillaceae</taxon>
        <taxon>Camelliibacillus</taxon>
    </lineage>
</organism>
<reference evidence="5" key="1">
    <citation type="journal article" date="2019" name="Int. J. Syst. Evol. Microbiol.">
        <title>The Global Catalogue of Microorganisms (GCM) 10K type strain sequencing project: providing services to taxonomists for standard genome sequencing and annotation.</title>
        <authorList>
            <consortium name="The Broad Institute Genomics Platform"/>
            <consortium name="The Broad Institute Genome Sequencing Center for Infectious Disease"/>
            <person name="Wu L."/>
            <person name="Ma J."/>
        </authorList>
    </citation>
    <scope>NUCLEOTIDE SEQUENCE [LARGE SCALE GENOMIC DNA]</scope>
    <source>
        <strain evidence="5">CGMCC 1.16306</strain>
    </source>
</reference>
<name>A0ABV9GND4_9BACL</name>
<dbReference type="RefSeq" id="WP_376845176.1">
    <property type="nucleotide sequence ID" value="NZ_JBHSFW010000001.1"/>
</dbReference>
<dbReference type="SUPFAM" id="SSF56300">
    <property type="entry name" value="Metallo-dependent phosphatases"/>
    <property type="match status" value="1"/>
</dbReference>
<dbReference type="Pfam" id="PF12850">
    <property type="entry name" value="Metallophos_2"/>
    <property type="match status" value="1"/>
</dbReference>
<comment type="caution">
    <text evidence="4">The sequence shown here is derived from an EMBL/GenBank/DDBJ whole genome shotgun (WGS) entry which is preliminary data.</text>
</comment>
<evidence type="ECO:0000259" key="3">
    <source>
        <dbReference type="Pfam" id="PF12850"/>
    </source>
</evidence>
<dbReference type="InterPro" id="IPR000979">
    <property type="entry name" value="Phosphodiesterase_MJ0936/Vps29"/>
</dbReference>
<sequence length="178" mass="19689">MKCLVVSDSHGLTEELSAVVKRHQADVDICIHCGDSELAADSVTMIPFLGVQGNCDTHDVGFPNERIYESDGLTVFITHGHLYQVKMSMMNLWYKAREAGAKVVFFGHTHVAGTGLKDGILFLNPGSLRMPRLRKEKTYAICEWKQSTGQFTVDYFTANGDPVKDLSSTFNLSSIPSE</sequence>
<comment type="cofactor">
    <cofactor evidence="2">
        <name>a divalent metal cation</name>
        <dbReference type="ChEBI" id="CHEBI:60240"/>
    </cofactor>
</comment>
<evidence type="ECO:0000313" key="5">
    <source>
        <dbReference type="Proteomes" id="UP001596022"/>
    </source>
</evidence>
<proteinExistence type="inferred from homology"/>
<dbReference type="InterPro" id="IPR029052">
    <property type="entry name" value="Metallo-depent_PP-like"/>
</dbReference>
<protein>
    <recommendedName>
        <fullName evidence="2">Phosphoesterase</fullName>
        <ecNumber evidence="2">3.1.4.-</ecNumber>
    </recommendedName>
</protein>
<feature type="domain" description="Calcineurin-like phosphoesterase" evidence="3">
    <location>
        <begin position="1"/>
        <end position="145"/>
    </location>
</feature>
<gene>
    <name evidence="4" type="ORF">ACFO4N_05470</name>
</gene>
<dbReference type="CDD" id="cd00841">
    <property type="entry name" value="MPP_YfcE"/>
    <property type="match status" value="1"/>
</dbReference>
<dbReference type="EMBL" id="JBHSFW010000001">
    <property type="protein sequence ID" value="MFC4618175.1"/>
    <property type="molecule type" value="Genomic_DNA"/>
</dbReference>
<dbReference type="PANTHER" id="PTHR11124">
    <property type="entry name" value="VACUOLAR SORTING PROTEIN VPS29"/>
    <property type="match status" value="1"/>
</dbReference>
<dbReference type="InterPro" id="IPR024654">
    <property type="entry name" value="Calcineurin-like_PHP_lpxH"/>
</dbReference>
<keyword evidence="5" id="KW-1185">Reference proteome</keyword>
<dbReference type="Proteomes" id="UP001596022">
    <property type="component" value="Unassembled WGS sequence"/>
</dbReference>
<keyword evidence="2" id="KW-0479">Metal-binding</keyword>
<evidence type="ECO:0000256" key="1">
    <source>
        <dbReference type="ARBA" id="ARBA00008950"/>
    </source>
</evidence>
<evidence type="ECO:0000256" key="2">
    <source>
        <dbReference type="RuleBase" id="RU362039"/>
    </source>
</evidence>
<dbReference type="EC" id="3.1.4.-" evidence="2"/>
<evidence type="ECO:0000313" key="4">
    <source>
        <dbReference type="EMBL" id="MFC4618175.1"/>
    </source>
</evidence>
<dbReference type="Gene3D" id="3.60.21.10">
    <property type="match status" value="1"/>
</dbReference>
<dbReference type="InterPro" id="IPR041802">
    <property type="entry name" value="MPP_YfcE"/>
</dbReference>
<comment type="similarity">
    <text evidence="1 2">Belongs to the metallophosphoesterase superfamily. YfcE family.</text>
</comment>